<protein>
    <submittedName>
        <fullName evidence="1">Uncharacterized protein</fullName>
    </submittedName>
</protein>
<sequence length="155" mass="16217">MVVFLHGHLTERQPQRRIFVPAYLPDPAVDKRKQRSKQHGPAAATTTTMIANATTVTAGSSSSSSSSSNGNGNGNNTTTTITTTIPGYNYGLQSNSRTPTGPADHNGRSKLPANTSRVGSHATAGTATANGFPNHTYSTPPVSYPTQSYPLDSIS</sequence>
<keyword evidence="2" id="KW-1185">Reference proteome</keyword>
<accession>A0ACC1HHC8</accession>
<organism evidence="1 2">
    <name type="scientific">Spiromyces aspiralis</name>
    <dbReference type="NCBI Taxonomy" id="68401"/>
    <lineage>
        <taxon>Eukaryota</taxon>
        <taxon>Fungi</taxon>
        <taxon>Fungi incertae sedis</taxon>
        <taxon>Zoopagomycota</taxon>
        <taxon>Kickxellomycotina</taxon>
        <taxon>Kickxellomycetes</taxon>
        <taxon>Kickxellales</taxon>
        <taxon>Kickxellaceae</taxon>
        <taxon>Spiromyces</taxon>
    </lineage>
</organism>
<evidence type="ECO:0000313" key="1">
    <source>
        <dbReference type="EMBL" id="KAJ1675959.1"/>
    </source>
</evidence>
<dbReference type="Proteomes" id="UP001145114">
    <property type="component" value="Unassembled WGS sequence"/>
</dbReference>
<proteinExistence type="predicted"/>
<name>A0ACC1HHC8_9FUNG</name>
<gene>
    <name evidence="1" type="ORF">EV182_000212</name>
</gene>
<reference evidence="1" key="1">
    <citation type="submission" date="2022-06" db="EMBL/GenBank/DDBJ databases">
        <title>Phylogenomic reconstructions and comparative analyses of Kickxellomycotina fungi.</title>
        <authorList>
            <person name="Reynolds N.K."/>
            <person name="Stajich J.E."/>
            <person name="Barry K."/>
            <person name="Grigoriev I.V."/>
            <person name="Crous P."/>
            <person name="Smith M.E."/>
        </authorList>
    </citation>
    <scope>NUCLEOTIDE SEQUENCE</scope>
    <source>
        <strain evidence="1">RSA 2271</strain>
    </source>
</reference>
<comment type="caution">
    <text evidence="1">The sequence shown here is derived from an EMBL/GenBank/DDBJ whole genome shotgun (WGS) entry which is preliminary data.</text>
</comment>
<dbReference type="EMBL" id="JAMZIH010005148">
    <property type="protein sequence ID" value="KAJ1675959.1"/>
    <property type="molecule type" value="Genomic_DNA"/>
</dbReference>
<evidence type="ECO:0000313" key="2">
    <source>
        <dbReference type="Proteomes" id="UP001145114"/>
    </source>
</evidence>